<sequence>MNDSREGVFRWRRRRGSDAIFGYTVRIAAHVADLKRCQRRVSAGLVALRALWRRFRHLRHPRFSQVPPQKPGKSRKNSSLIMWVIR</sequence>
<evidence type="ECO:0000313" key="3">
    <source>
        <dbReference type="EMBL" id="SPC25489.1"/>
    </source>
</evidence>
<geneLocation type="plasmid" evidence="4">
    <name>CBM2636p</name>
</geneLocation>
<dbReference type="EMBL" id="OFSP01000047">
    <property type="protein sequence ID" value="SOY75451.1"/>
    <property type="molecule type" value="Genomic_DNA"/>
</dbReference>
<evidence type="ECO:0000313" key="2">
    <source>
        <dbReference type="EMBL" id="SOY77474.1"/>
    </source>
</evidence>
<dbReference type="EMBL" id="LT984815">
    <property type="protein sequence ID" value="SPD69422.1"/>
    <property type="molecule type" value="Genomic_DNA"/>
</dbReference>
<organism evidence="2 6">
    <name type="scientific">Cupriavidus taiwanensis</name>
    <dbReference type="NCBI Taxonomy" id="164546"/>
    <lineage>
        <taxon>Bacteria</taxon>
        <taxon>Pseudomonadati</taxon>
        <taxon>Pseudomonadota</taxon>
        <taxon>Betaproteobacteria</taxon>
        <taxon>Burkholderiales</taxon>
        <taxon>Burkholderiaceae</taxon>
        <taxon>Cupriavidus</taxon>
    </lineage>
</organism>
<geneLocation type="plasmid" evidence="6">
    <name>cbm2586_p</name>
</geneLocation>
<accession>A0A375HTP2</accession>
<name>A0A375HTP2_9BURK</name>
<proteinExistence type="predicted"/>
<dbReference type="EMBL" id="OFSN01000035">
    <property type="protein sequence ID" value="SOY77474.1"/>
    <property type="molecule type" value="Genomic_DNA"/>
</dbReference>
<gene>
    <name evidence="2" type="ORF">CBM2586_P160009</name>
    <name evidence="1" type="ORF">CBM2589_P160009</name>
    <name evidence="3" type="ORF">CBM2594_P80014</name>
    <name evidence="4" type="ORF">CBM2636_P20109</name>
</gene>
<dbReference type="Proteomes" id="UP000254259">
    <property type="component" value="Plasmid CBM2636p"/>
</dbReference>
<evidence type="ECO:0000313" key="5">
    <source>
        <dbReference type="Proteomes" id="UP000254259"/>
    </source>
</evidence>
<evidence type="ECO:0000313" key="1">
    <source>
        <dbReference type="EMBL" id="SOY75451.1"/>
    </source>
</evidence>
<reference evidence="5 6" key="1">
    <citation type="submission" date="2018-01" db="EMBL/GenBank/DDBJ databases">
        <authorList>
            <person name="Clerissi C."/>
        </authorList>
    </citation>
    <scope>NUCLEOTIDE SEQUENCE [LARGE SCALE GENOMIC DNA]</scope>
    <source>
        <strain evidence="2">Cupriavidus taiwanensis LMG 19430</strain>
        <strain evidence="1">Cupriavidus taiwanensis STM 3521</strain>
        <strain evidence="3">Cupriavidus taiwanensis STM 6021</strain>
        <strain evidence="4">Cupriavidus taiwanensis SWF 66322</strain>
        <plasmid evidence="6">cbm2586_p</plasmid>
        <plasmid evidence="5">cbm2636p</plasmid>
        <plasmid evidence="4">CBM2636p</plasmid>
    </source>
</reference>
<keyword evidence="4" id="KW-0614">Plasmid</keyword>
<dbReference type="Proteomes" id="UP000257139">
    <property type="component" value="Plasmid CBM2594_p"/>
</dbReference>
<evidence type="ECO:0000313" key="6">
    <source>
        <dbReference type="Proteomes" id="UP000257016"/>
    </source>
</evidence>
<dbReference type="EMBL" id="OGUU01000043">
    <property type="protein sequence ID" value="SPC25489.1"/>
    <property type="molecule type" value="Genomic_DNA"/>
</dbReference>
<geneLocation type="plasmid" evidence="5">
    <name>cbm2636p</name>
</geneLocation>
<protein>
    <submittedName>
        <fullName evidence="2">Uncharacterized protein</fullName>
    </submittedName>
</protein>
<evidence type="ECO:0000313" key="4">
    <source>
        <dbReference type="EMBL" id="SPD69422.1"/>
    </source>
</evidence>
<dbReference type="Proteomes" id="UP000256297">
    <property type="component" value="Plasmid CBM2589_p"/>
</dbReference>
<dbReference type="AlphaFoldDB" id="A0A375HTP2"/>
<dbReference type="Proteomes" id="UP000257016">
    <property type="component" value="Unassembled WGS sequence"/>
</dbReference>